<dbReference type="Proteomes" id="UP000003553">
    <property type="component" value="Unassembled WGS sequence"/>
</dbReference>
<gene>
    <name evidence="2" type="ORF">ACTODO_00599</name>
</gene>
<proteinExistence type="predicted"/>
<name>A7BAD7_9ACTO</name>
<organism evidence="2 3">
    <name type="scientific">Schaalia dentiphila ATCC 17982</name>
    <dbReference type="NCBI Taxonomy" id="411466"/>
    <lineage>
        <taxon>Bacteria</taxon>
        <taxon>Bacillati</taxon>
        <taxon>Actinomycetota</taxon>
        <taxon>Actinomycetes</taxon>
        <taxon>Actinomycetales</taxon>
        <taxon>Actinomycetaceae</taxon>
        <taxon>Schaalia</taxon>
        <taxon>Schaalia dentiphila</taxon>
    </lineage>
</organism>
<accession>A7BAD7</accession>
<evidence type="ECO:0000256" key="1">
    <source>
        <dbReference type="SAM" id="MobiDB-lite"/>
    </source>
</evidence>
<comment type="caution">
    <text evidence="2">The sequence shown here is derived from an EMBL/GenBank/DDBJ whole genome shotgun (WGS) entry which is preliminary data.</text>
</comment>
<reference evidence="2" key="1">
    <citation type="submission" date="2007-04" db="EMBL/GenBank/DDBJ databases">
        <authorList>
            <person name="Fulton L."/>
            <person name="Clifton S."/>
            <person name="Fulton B."/>
            <person name="Xu J."/>
            <person name="Minx P."/>
            <person name="Pepin K.H."/>
            <person name="Johnson M."/>
            <person name="Thiruvilangam P."/>
            <person name="Bhonagiri V."/>
            <person name="Nash W.E."/>
            <person name="Mardis E.R."/>
            <person name="Wilson R.K."/>
        </authorList>
    </citation>
    <scope>NUCLEOTIDE SEQUENCE [LARGE SCALE GENOMIC DNA]</scope>
    <source>
        <strain evidence="2">ATCC 17982</strain>
    </source>
</reference>
<reference evidence="2" key="2">
    <citation type="submission" date="2015-05" db="EMBL/GenBank/DDBJ databases">
        <title>Draft genome sequence of Actinomyces odontolyticus (ATCC 17982).</title>
        <authorList>
            <person name="Sudarsanam P."/>
            <person name="Ley R."/>
            <person name="Guruge J."/>
            <person name="Turnbaugh P.J."/>
            <person name="Mahowald M."/>
            <person name="Liep D."/>
            <person name="Gordon J."/>
        </authorList>
    </citation>
    <scope>NUCLEOTIDE SEQUENCE</scope>
    <source>
        <strain evidence="2">ATCC 17982</strain>
    </source>
</reference>
<sequence>MARVRAHARPCEHYGIAHAVEVGWNESDEGDGSSMWGDMGVHKTTMRPHR</sequence>
<dbReference type="EMBL" id="AAYI02000004">
    <property type="protein sequence ID" value="EDN80160.1"/>
    <property type="molecule type" value="Genomic_DNA"/>
</dbReference>
<keyword evidence="3" id="KW-1185">Reference proteome</keyword>
<feature type="region of interest" description="Disordered" evidence="1">
    <location>
        <begin position="27"/>
        <end position="50"/>
    </location>
</feature>
<dbReference type="HOGENOM" id="CLU_3113679_0_0_11"/>
<evidence type="ECO:0000313" key="3">
    <source>
        <dbReference type="Proteomes" id="UP000003553"/>
    </source>
</evidence>
<dbReference type="AlphaFoldDB" id="A7BAD7"/>
<evidence type="ECO:0000313" key="2">
    <source>
        <dbReference type="EMBL" id="EDN80160.1"/>
    </source>
</evidence>
<protein>
    <submittedName>
        <fullName evidence="2">Uncharacterized protein</fullName>
    </submittedName>
</protein>